<evidence type="ECO:0000313" key="1">
    <source>
        <dbReference type="EMBL" id="KAJ7985835.1"/>
    </source>
</evidence>
<proteinExistence type="predicted"/>
<dbReference type="Proteomes" id="UP001157502">
    <property type="component" value="Chromosome 35"/>
</dbReference>
<dbReference type="EMBL" id="CM055762">
    <property type="protein sequence ID" value="KAJ7985835.1"/>
    <property type="molecule type" value="Genomic_DNA"/>
</dbReference>
<name>A0ACC2F3F3_DALPE</name>
<evidence type="ECO:0000313" key="2">
    <source>
        <dbReference type="Proteomes" id="UP001157502"/>
    </source>
</evidence>
<gene>
    <name evidence="1" type="ORF">DPEC_G00344600</name>
</gene>
<reference evidence="1" key="1">
    <citation type="submission" date="2021-05" db="EMBL/GenBank/DDBJ databases">
        <authorList>
            <person name="Pan Q."/>
            <person name="Jouanno E."/>
            <person name="Zahm M."/>
            <person name="Klopp C."/>
            <person name="Cabau C."/>
            <person name="Louis A."/>
            <person name="Berthelot C."/>
            <person name="Parey E."/>
            <person name="Roest Crollius H."/>
            <person name="Montfort J."/>
            <person name="Robinson-Rechavi M."/>
            <person name="Bouchez O."/>
            <person name="Lampietro C."/>
            <person name="Lopez Roques C."/>
            <person name="Donnadieu C."/>
            <person name="Postlethwait J."/>
            <person name="Bobe J."/>
            <person name="Dillon D."/>
            <person name="Chandos A."/>
            <person name="von Hippel F."/>
            <person name="Guiguen Y."/>
        </authorList>
    </citation>
    <scope>NUCLEOTIDE SEQUENCE</scope>
    <source>
        <strain evidence="1">YG-Jan2019</strain>
    </source>
</reference>
<accession>A0ACC2F3F3</accession>
<comment type="caution">
    <text evidence="1">The sequence shown here is derived from an EMBL/GenBank/DDBJ whole genome shotgun (WGS) entry which is preliminary data.</text>
</comment>
<protein>
    <submittedName>
        <fullName evidence="1">Uncharacterized protein</fullName>
    </submittedName>
</protein>
<keyword evidence="2" id="KW-1185">Reference proteome</keyword>
<organism evidence="1 2">
    <name type="scientific">Dallia pectoralis</name>
    <name type="common">Alaska blackfish</name>
    <dbReference type="NCBI Taxonomy" id="75939"/>
    <lineage>
        <taxon>Eukaryota</taxon>
        <taxon>Metazoa</taxon>
        <taxon>Chordata</taxon>
        <taxon>Craniata</taxon>
        <taxon>Vertebrata</taxon>
        <taxon>Euteleostomi</taxon>
        <taxon>Actinopterygii</taxon>
        <taxon>Neopterygii</taxon>
        <taxon>Teleostei</taxon>
        <taxon>Protacanthopterygii</taxon>
        <taxon>Esociformes</taxon>
        <taxon>Umbridae</taxon>
        <taxon>Dallia</taxon>
    </lineage>
</organism>
<sequence>MNSMLFYYSKSLLVLIAAKAVKITVTAREHSCQ</sequence>